<gene>
    <name evidence="5" type="ORF">LSAA_12341</name>
</gene>
<dbReference type="InterPro" id="IPR036770">
    <property type="entry name" value="Ankyrin_rpt-contain_sf"/>
</dbReference>
<evidence type="ECO:0000256" key="1">
    <source>
        <dbReference type="ARBA" id="ARBA00010322"/>
    </source>
</evidence>
<keyword evidence="2" id="KW-0547">Nucleotide-binding</keyword>
<evidence type="ECO:0000256" key="2">
    <source>
        <dbReference type="ARBA" id="ARBA00022741"/>
    </source>
</evidence>
<dbReference type="SUPFAM" id="SSF48403">
    <property type="entry name" value="Ankyrin repeat"/>
    <property type="match status" value="1"/>
</dbReference>
<evidence type="ECO:0000256" key="4">
    <source>
        <dbReference type="SAM" id="MobiDB-lite"/>
    </source>
</evidence>
<evidence type="ECO:0000313" key="6">
    <source>
        <dbReference type="Proteomes" id="UP000675881"/>
    </source>
</evidence>
<dbReference type="PROSITE" id="PS50225">
    <property type="entry name" value="SOCS"/>
    <property type="match status" value="1"/>
</dbReference>
<dbReference type="Proteomes" id="UP000675881">
    <property type="component" value="Chromosome 6"/>
</dbReference>
<proteinExistence type="inferred from homology"/>
<dbReference type="Gene3D" id="3.40.50.300">
    <property type="entry name" value="P-loop containing nucleotide triphosphate hydrolases"/>
    <property type="match status" value="1"/>
</dbReference>
<dbReference type="PANTHER" id="PTHR12169:SF6">
    <property type="entry name" value="AFG1-LIKE ATPASE"/>
    <property type="match status" value="1"/>
</dbReference>
<dbReference type="OrthoDB" id="6379741at2759"/>
<dbReference type="GO" id="GO:0005524">
    <property type="term" value="F:ATP binding"/>
    <property type="evidence" value="ECO:0007669"/>
    <property type="project" value="UniProtKB-KW"/>
</dbReference>
<dbReference type="AlphaFoldDB" id="A0A7R8HA21"/>
<dbReference type="InterPro" id="IPR036036">
    <property type="entry name" value="SOCS_box-like_dom_sf"/>
</dbReference>
<dbReference type="InterPro" id="IPR005654">
    <property type="entry name" value="ATPase_AFG1-like"/>
</dbReference>
<dbReference type="Pfam" id="PF03969">
    <property type="entry name" value="AFG1_ATPase"/>
    <property type="match status" value="1"/>
</dbReference>
<dbReference type="PROSITE" id="PS50088">
    <property type="entry name" value="ANK_REPEAT"/>
    <property type="match status" value="2"/>
</dbReference>
<dbReference type="NCBIfam" id="NF040713">
    <property type="entry name" value="ZapE"/>
    <property type="match status" value="1"/>
</dbReference>
<keyword evidence="6" id="KW-1185">Reference proteome</keyword>
<comment type="similarity">
    <text evidence="1">Belongs to the AFG1 ATPase family.</text>
</comment>
<evidence type="ECO:0000313" key="5">
    <source>
        <dbReference type="EMBL" id="CAF2965774.1"/>
    </source>
</evidence>
<dbReference type="SUPFAM" id="SSF158235">
    <property type="entry name" value="SOCS box-like"/>
    <property type="match status" value="1"/>
</dbReference>
<keyword evidence="5" id="KW-0378">Hydrolase</keyword>
<dbReference type="Pfam" id="PF00023">
    <property type="entry name" value="Ank"/>
    <property type="match status" value="1"/>
</dbReference>
<dbReference type="CDD" id="cd03587">
    <property type="entry name" value="SOCS"/>
    <property type="match status" value="1"/>
</dbReference>
<dbReference type="SMART" id="SM00969">
    <property type="entry name" value="SOCS_box"/>
    <property type="match status" value="1"/>
</dbReference>
<keyword evidence="3" id="KW-0067">ATP-binding</keyword>
<dbReference type="InterPro" id="IPR002110">
    <property type="entry name" value="Ankyrin_rpt"/>
</dbReference>
<dbReference type="Pfam" id="PF07525">
    <property type="entry name" value="SOCS_box"/>
    <property type="match status" value="1"/>
</dbReference>
<feature type="region of interest" description="Disordered" evidence="4">
    <location>
        <begin position="748"/>
        <end position="772"/>
    </location>
</feature>
<reference evidence="5" key="1">
    <citation type="submission" date="2021-02" db="EMBL/GenBank/DDBJ databases">
        <authorList>
            <person name="Bekaert M."/>
        </authorList>
    </citation>
    <scope>NUCLEOTIDE SEQUENCE</scope>
    <source>
        <strain evidence="5">IoA-00</strain>
    </source>
</reference>
<dbReference type="PROSITE" id="PS50297">
    <property type="entry name" value="ANK_REP_REGION"/>
    <property type="match status" value="1"/>
</dbReference>
<dbReference type="SMART" id="SM00253">
    <property type="entry name" value="SOCS"/>
    <property type="match status" value="1"/>
</dbReference>
<dbReference type="PANTHER" id="PTHR12169">
    <property type="entry name" value="ATPASE N2B"/>
    <property type="match status" value="1"/>
</dbReference>
<dbReference type="Gene3D" id="1.25.40.20">
    <property type="entry name" value="Ankyrin repeat-containing domain"/>
    <property type="match status" value="1"/>
</dbReference>
<dbReference type="GO" id="GO:0005739">
    <property type="term" value="C:mitochondrion"/>
    <property type="evidence" value="ECO:0007669"/>
    <property type="project" value="TreeGrafter"/>
</dbReference>
<dbReference type="GO" id="GO:0016887">
    <property type="term" value="F:ATP hydrolysis activity"/>
    <property type="evidence" value="ECO:0007669"/>
    <property type="project" value="InterPro"/>
</dbReference>
<dbReference type="GO" id="GO:0035556">
    <property type="term" value="P:intracellular signal transduction"/>
    <property type="evidence" value="ECO:0007669"/>
    <property type="project" value="InterPro"/>
</dbReference>
<dbReference type="SMART" id="SM00248">
    <property type="entry name" value="ANK"/>
    <property type="match status" value="4"/>
</dbReference>
<dbReference type="EMBL" id="HG994585">
    <property type="protein sequence ID" value="CAF2965774.1"/>
    <property type="molecule type" value="Genomic_DNA"/>
</dbReference>
<dbReference type="InterPro" id="IPR027417">
    <property type="entry name" value="P-loop_NTPase"/>
</dbReference>
<sequence length="782" mass="89573">MRAPSYFMKIWIRPLSGSPKHIYDARVTAGEIVQDDHQIKVLSDFEDLFHQLKAEETTYEVLPKEQSFLGNSSAKKNQIKGLYLWGTVVGGKTMLMDMFSETISLPKLRLHYHDFMNQVHTSIHDAKKKAPPRDVSRWDVHQPFDPIPHVTEDITNDGNLRLLCLDEFQVTDIADAMILQSLFTKLFDMGLVLVATSNLDLYKSGLNRSRFLPFIELLKERNVISSLDPGKDYRRKAMAGSDQTDTIRSRVLCIKGRDVKFDKTCGRILDCSFEEICGRPLWTNDYIKLSNTFHTIFIRDIPVLNQKTKSEARRFIALIDTLYENKIRIVASGDVEYWNIFQNEDISLQERLEENRMLIDDLGIKVSEQGSLDSSTRSKEANLIIYFDDESCQNYDLHLSAYQGEHERLKYLLQDQDIKSHINDRIRPYLSTPLRLAATAGHLDSLRVLIENGASLEAIDVKSQTALFTALVNRHWDCVEYLLSVGANPNGNDQNLCSPLSVMAQRGYYEGIKLLCTWGADTEDFYRILSGLPSLPLTICTTYHHFKEFSLLLLFGAKPDLGPSYRSSHPMIVDNCNTSLSGTVMMYRQIIERCSVPHTIIKHKCPPEFIYLYYEFGGNFPRLEIMKILQETPLSLQSICRLTICRSLMHDLEKIKSLPLNSKLIHFLLYMEIANSINQIPKFEKSDQTVLNINRTLSEIVAEKPQRKRGKPQSRALLIDWLIEEELQQKDKVVETLIVDVDGDNNRSSLDYNQGNIPPPPPLPPPPSRPHFIQLSSNRVAL</sequence>
<name>A0A7R8HA21_LEPSM</name>
<dbReference type="Pfam" id="PF12796">
    <property type="entry name" value="Ank_2"/>
    <property type="match status" value="1"/>
</dbReference>
<accession>A0A7R8HA21</accession>
<dbReference type="EC" id="3.6.4.7" evidence="5"/>
<organism evidence="5 6">
    <name type="scientific">Lepeophtheirus salmonis</name>
    <name type="common">Salmon louse</name>
    <name type="synonym">Caligus salmonis</name>
    <dbReference type="NCBI Taxonomy" id="72036"/>
    <lineage>
        <taxon>Eukaryota</taxon>
        <taxon>Metazoa</taxon>
        <taxon>Ecdysozoa</taxon>
        <taxon>Arthropoda</taxon>
        <taxon>Crustacea</taxon>
        <taxon>Multicrustacea</taxon>
        <taxon>Hexanauplia</taxon>
        <taxon>Copepoda</taxon>
        <taxon>Siphonostomatoida</taxon>
        <taxon>Caligidae</taxon>
        <taxon>Lepeophtheirus</taxon>
    </lineage>
</organism>
<protein>
    <submittedName>
        <fullName evidence="5">AFG1</fullName>
        <ecNumber evidence="5">3.6.4.7</ecNumber>
    </submittedName>
</protein>
<dbReference type="SUPFAM" id="SSF52540">
    <property type="entry name" value="P-loop containing nucleoside triphosphate hydrolases"/>
    <property type="match status" value="1"/>
</dbReference>
<feature type="compositionally biased region" description="Pro residues" evidence="4">
    <location>
        <begin position="757"/>
        <end position="769"/>
    </location>
</feature>
<evidence type="ECO:0000256" key="3">
    <source>
        <dbReference type="ARBA" id="ARBA00022840"/>
    </source>
</evidence>
<dbReference type="InterPro" id="IPR001496">
    <property type="entry name" value="SOCS_box"/>
</dbReference>